<reference evidence="1 2" key="1">
    <citation type="submission" date="2024-04" db="EMBL/GenBank/DDBJ databases">
        <title>Human intestinal bacterial collection.</title>
        <authorList>
            <person name="Pauvert C."/>
            <person name="Hitch T.C.A."/>
            <person name="Clavel T."/>
        </authorList>
    </citation>
    <scope>NUCLEOTIDE SEQUENCE [LARGE SCALE GENOMIC DNA]</scope>
    <source>
        <strain evidence="1 2">CLA-AA-H161</strain>
    </source>
</reference>
<proteinExistence type="predicted"/>
<dbReference type="EMBL" id="JBBNFW010000199">
    <property type="protein sequence ID" value="MEQ2414662.1"/>
    <property type="molecule type" value="Genomic_DNA"/>
</dbReference>
<dbReference type="RefSeq" id="WP_289045096.1">
    <property type="nucleotide sequence ID" value="NZ_JBBNFW010000199.1"/>
</dbReference>
<evidence type="ECO:0000313" key="1">
    <source>
        <dbReference type="EMBL" id="MEQ2414662.1"/>
    </source>
</evidence>
<sequence length="78" mass="8749">MTVFVPVKDSSQIHSLYVSIMIENLRQLGVYELLQGKISVQLLNANSQNYVTCISSGDVNASGSWKKRINSFIWDCPL</sequence>
<gene>
    <name evidence="1" type="ORF">AAAX94_16780</name>
</gene>
<comment type="caution">
    <text evidence="1">The sequence shown here is derived from an EMBL/GenBank/DDBJ whole genome shotgun (WGS) entry which is preliminary data.</text>
</comment>
<accession>A0ABV1CQI7</accession>
<protein>
    <submittedName>
        <fullName evidence="1">Uncharacterized protein</fullName>
    </submittedName>
</protein>
<organism evidence="1 2">
    <name type="scientific">Blautia acetigignens</name>
    <dbReference type="NCBI Taxonomy" id="2981783"/>
    <lineage>
        <taxon>Bacteria</taxon>
        <taxon>Bacillati</taxon>
        <taxon>Bacillota</taxon>
        <taxon>Clostridia</taxon>
        <taxon>Lachnospirales</taxon>
        <taxon>Lachnospiraceae</taxon>
        <taxon>Blautia</taxon>
    </lineage>
</organism>
<dbReference type="Proteomes" id="UP001470752">
    <property type="component" value="Unassembled WGS sequence"/>
</dbReference>
<name>A0ABV1CQI7_9FIRM</name>
<keyword evidence="2" id="KW-1185">Reference proteome</keyword>
<evidence type="ECO:0000313" key="2">
    <source>
        <dbReference type="Proteomes" id="UP001470752"/>
    </source>
</evidence>